<evidence type="ECO:0000313" key="4">
    <source>
        <dbReference type="Proteomes" id="UP001597601"/>
    </source>
</evidence>
<evidence type="ECO:0000259" key="2">
    <source>
        <dbReference type="Pfam" id="PF03364"/>
    </source>
</evidence>
<accession>A0ABW5XTP2</accession>
<evidence type="ECO:0000256" key="1">
    <source>
        <dbReference type="ARBA" id="ARBA00008918"/>
    </source>
</evidence>
<dbReference type="RefSeq" id="WP_377129520.1">
    <property type="nucleotide sequence ID" value="NZ_JBHUHN010000001.1"/>
</dbReference>
<dbReference type="InterPro" id="IPR005031">
    <property type="entry name" value="COQ10_START"/>
</dbReference>
<organism evidence="3 4">
    <name type="scientific">Mucilaginibacter antarcticus</name>
    <dbReference type="NCBI Taxonomy" id="1855725"/>
    <lineage>
        <taxon>Bacteria</taxon>
        <taxon>Pseudomonadati</taxon>
        <taxon>Bacteroidota</taxon>
        <taxon>Sphingobacteriia</taxon>
        <taxon>Sphingobacteriales</taxon>
        <taxon>Sphingobacteriaceae</taxon>
        <taxon>Mucilaginibacter</taxon>
    </lineage>
</organism>
<comment type="similarity">
    <text evidence="1">Belongs to the ribosome association toxin RatA family.</text>
</comment>
<dbReference type="EMBL" id="JBHUON010000021">
    <property type="protein sequence ID" value="MFD2866144.1"/>
    <property type="molecule type" value="Genomic_DNA"/>
</dbReference>
<name>A0ABW5XTP2_9SPHI</name>
<reference evidence="4" key="1">
    <citation type="journal article" date="2019" name="Int. J. Syst. Evol. Microbiol.">
        <title>The Global Catalogue of Microorganisms (GCM) 10K type strain sequencing project: providing services to taxonomists for standard genome sequencing and annotation.</title>
        <authorList>
            <consortium name="The Broad Institute Genomics Platform"/>
            <consortium name="The Broad Institute Genome Sequencing Center for Infectious Disease"/>
            <person name="Wu L."/>
            <person name="Ma J."/>
        </authorList>
    </citation>
    <scope>NUCLEOTIDE SEQUENCE [LARGE SCALE GENOMIC DNA]</scope>
    <source>
        <strain evidence="4">KCTC 52232</strain>
    </source>
</reference>
<gene>
    <name evidence="3" type="ORF">ACFSYC_15715</name>
</gene>
<dbReference type="PANTHER" id="PTHR33824:SF7">
    <property type="entry name" value="POLYKETIDE CYCLASE_DEHYDRASE AND LIPID TRANSPORT SUPERFAMILY PROTEIN"/>
    <property type="match status" value="1"/>
</dbReference>
<dbReference type="CDD" id="cd07817">
    <property type="entry name" value="SRPBCC_8"/>
    <property type="match status" value="1"/>
</dbReference>
<evidence type="ECO:0000313" key="3">
    <source>
        <dbReference type="EMBL" id="MFD2866144.1"/>
    </source>
</evidence>
<dbReference type="PANTHER" id="PTHR33824">
    <property type="entry name" value="POLYKETIDE CYCLASE/DEHYDRASE AND LIPID TRANSPORT SUPERFAMILY PROTEIN"/>
    <property type="match status" value="1"/>
</dbReference>
<dbReference type="Proteomes" id="UP001597601">
    <property type="component" value="Unassembled WGS sequence"/>
</dbReference>
<dbReference type="InterPro" id="IPR023393">
    <property type="entry name" value="START-like_dom_sf"/>
</dbReference>
<dbReference type="Pfam" id="PF03364">
    <property type="entry name" value="Polyketide_cyc"/>
    <property type="match status" value="1"/>
</dbReference>
<dbReference type="SUPFAM" id="SSF55961">
    <property type="entry name" value="Bet v1-like"/>
    <property type="match status" value="1"/>
</dbReference>
<dbReference type="InterPro" id="IPR047137">
    <property type="entry name" value="ORF3"/>
</dbReference>
<sequence>MASNNFYPVKLHSDVANPETLNVNWPERYISVAAGVKLAFSGLGNLFSSPLTSLLKLGAAGYLMNRGMTGHCAVYQKIGKDTQEPINVNIRSAFTVNKPRKAVYDFWRKLDNLPLFMNHLESVEVIDSDRSHWVLKLPTGVGTISWDAEIVKDNPGEVIGWSSLPNSVLDNAGKVFFRDTEDGTGTVVDVIITYQPPAGGVGASIANVLNPLFKNIVDTDVRNFKQYMDLENTLKPLSQNGSQHTATT</sequence>
<protein>
    <submittedName>
        <fullName evidence="3">SRPBCC family protein</fullName>
    </submittedName>
</protein>
<proteinExistence type="inferred from homology"/>
<keyword evidence="4" id="KW-1185">Reference proteome</keyword>
<dbReference type="Gene3D" id="3.30.530.20">
    <property type="match status" value="1"/>
</dbReference>
<comment type="caution">
    <text evidence="3">The sequence shown here is derived from an EMBL/GenBank/DDBJ whole genome shotgun (WGS) entry which is preliminary data.</text>
</comment>
<feature type="domain" description="Coenzyme Q-binding protein COQ10 START" evidence="2">
    <location>
        <begin position="96"/>
        <end position="215"/>
    </location>
</feature>